<dbReference type="OrthoDB" id="10462510at2759"/>
<proteinExistence type="predicted"/>
<evidence type="ECO:0000313" key="3">
    <source>
        <dbReference type="Proteomes" id="UP001152320"/>
    </source>
</evidence>
<keyword evidence="1" id="KW-0812">Transmembrane</keyword>
<feature type="transmembrane region" description="Helical" evidence="1">
    <location>
        <begin position="20"/>
        <end position="41"/>
    </location>
</feature>
<keyword evidence="1" id="KW-1133">Transmembrane helix</keyword>
<keyword evidence="3" id="KW-1185">Reference proteome</keyword>
<sequence length="60" mass="6369">MPTGALPPKPMQALSPYIRAIGPFLIPCVVLTGYLMGKATLIGLREKRAKRELGGGSGHH</sequence>
<dbReference type="EMBL" id="JAIZAY010000003">
    <property type="protein sequence ID" value="KAJ8045969.1"/>
    <property type="molecule type" value="Genomic_DNA"/>
</dbReference>
<name>A0A9Q1CJZ9_HOLLE</name>
<dbReference type="AlphaFoldDB" id="A0A9Q1CJZ9"/>
<dbReference type="Proteomes" id="UP001152320">
    <property type="component" value="Chromosome 3"/>
</dbReference>
<evidence type="ECO:0000313" key="2">
    <source>
        <dbReference type="EMBL" id="KAJ8045969.1"/>
    </source>
</evidence>
<accession>A0A9Q1CJZ9</accession>
<organism evidence="2 3">
    <name type="scientific">Holothuria leucospilota</name>
    <name type="common">Black long sea cucumber</name>
    <name type="synonym">Mertensiothuria leucospilota</name>
    <dbReference type="NCBI Taxonomy" id="206669"/>
    <lineage>
        <taxon>Eukaryota</taxon>
        <taxon>Metazoa</taxon>
        <taxon>Echinodermata</taxon>
        <taxon>Eleutherozoa</taxon>
        <taxon>Echinozoa</taxon>
        <taxon>Holothuroidea</taxon>
        <taxon>Aspidochirotacea</taxon>
        <taxon>Aspidochirotida</taxon>
        <taxon>Holothuriidae</taxon>
        <taxon>Holothuria</taxon>
    </lineage>
</organism>
<evidence type="ECO:0000256" key="1">
    <source>
        <dbReference type="SAM" id="Phobius"/>
    </source>
</evidence>
<protein>
    <submittedName>
        <fullName evidence="2">Uncharacterized protein</fullName>
    </submittedName>
</protein>
<gene>
    <name evidence="2" type="ORF">HOLleu_09099</name>
</gene>
<keyword evidence="1" id="KW-0472">Membrane</keyword>
<comment type="caution">
    <text evidence="2">The sequence shown here is derived from an EMBL/GenBank/DDBJ whole genome shotgun (WGS) entry which is preliminary data.</text>
</comment>
<reference evidence="2" key="1">
    <citation type="submission" date="2021-10" db="EMBL/GenBank/DDBJ databases">
        <title>Tropical sea cucumber genome reveals ecological adaptation and Cuvierian tubules defense mechanism.</title>
        <authorList>
            <person name="Chen T."/>
        </authorList>
    </citation>
    <scope>NUCLEOTIDE SEQUENCE</scope>
    <source>
        <strain evidence="2">Nanhai2018</strain>
        <tissue evidence="2">Muscle</tissue>
    </source>
</reference>